<dbReference type="InterPro" id="IPR012340">
    <property type="entry name" value="NA-bd_OB-fold"/>
</dbReference>
<dbReference type="InterPro" id="IPR013852">
    <property type="entry name" value="Transl_elong_P/YeiP_CS"/>
</dbReference>
<evidence type="ECO:0000259" key="11">
    <source>
        <dbReference type="SMART" id="SM00841"/>
    </source>
</evidence>
<dbReference type="SMART" id="SM01185">
    <property type="entry name" value="EFP"/>
    <property type="match status" value="1"/>
</dbReference>
<feature type="domain" description="Translation elongation factor P/YeiP central" evidence="12">
    <location>
        <begin position="67"/>
        <end position="121"/>
    </location>
</feature>
<organism evidence="13 14">
    <name type="scientific">Candidatus Phytoplasma sacchari</name>
    <dbReference type="NCBI Taxonomy" id="2609813"/>
    <lineage>
        <taxon>Bacteria</taxon>
        <taxon>Bacillati</taxon>
        <taxon>Mycoplasmatota</taxon>
        <taxon>Mollicutes</taxon>
        <taxon>Acholeplasmatales</taxon>
        <taxon>Acholeplasmataceae</taxon>
        <taxon>Candidatus Phytoplasma</taxon>
        <taxon>16SrXI (Rice yellow dwarf group)</taxon>
    </lineage>
</organism>
<dbReference type="InterPro" id="IPR020599">
    <property type="entry name" value="Transl_elong_fac_P/YeiP"/>
</dbReference>
<evidence type="ECO:0000256" key="4">
    <source>
        <dbReference type="ARBA" id="ARBA00022490"/>
    </source>
</evidence>
<keyword evidence="4 8" id="KW-0963">Cytoplasm</keyword>
<dbReference type="Pfam" id="PF09285">
    <property type="entry name" value="Elong-fact-P_C"/>
    <property type="match status" value="1"/>
</dbReference>
<evidence type="ECO:0000313" key="13">
    <source>
        <dbReference type="EMBL" id="WBL31523.1"/>
    </source>
</evidence>
<proteinExistence type="inferred from homology"/>
<comment type="similarity">
    <text evidence="3 8 10">Belongs to the elongation factor P family.</text>
</comment>
<reference evidence="13" key="1">
    <citation type="submission" date="2022-12" db="EMBL/GenBank/DDBJ databases">
        <title>Genomic Characterization of Candidatus Phytoplasma sacchari in China.</title>
        <authorList>
            <person name="Zhang R.-Y."/>
        </authorList>
    </citation>
    <scope>NUCLEOTIDE SEQUENCE [LARGE SCALE GENOMIC DNA]</scope>
    <source>
        <strain evidence="13">SCWL1</strain>
    </source>
</reference>
<evidence type="ECO:0000256" key="7">
    <source>
        <dbReference type="ARBA" id="ARBA00025469"/>
    </source>
</evidence>
<evidence type="ECO:0000313" key="14">
    <source>
        <dbReference type="Proteomes" id="UP001210120"/>
    </source>
</evidence>
<gene>
    <name evidence="8 13" type="primary">efp</name>
    <name evidence="13" type="ORF">O7R10_00455</name>
</gene>
<comment type="subcellular location">
    <subcellularLocation>
        <location evidence="1 8">Cytoplasm</location>
    </subcellularLocation>
</comment>
<dbReference type="GO" id="GO:0003746">
    <property type="term" value="F:translation elongation factor activity"/>
    <property type="evidence" value="ECO:0007669"/>
    <property type="project" value="UniProtKB-KW"/>
</dbReference>
<protein>
    <recommendedName>
        <fullName evidence="8 9">Elongation factor P</fullName>
        <shortName evidence="8">EF-P</shortName>
    </recommendedName>
</protein>
<dbReference type="PANTHER" id="PTHR30053">
    <property type="entry name" value="ELONGATION FACTOR P"/>
    <property type="match status" value="1"/>
</dbReference>
<evidence type="ECO:0000256" key="6">
    <source>
        <dbReference type="ARBA" id="ARBA00022917"/>
    </source>
</evidence>
<dbReference type="InterPro" id="IPR015365">
    <property type="entry name" value="Elong-fact-P_C"/>
</dbReference>
<dbReference type="EMBL" id="CP115156">
    <property type="protein sequence ID" value="WBL31523.1"/>
    <property type="molecule type" value="Genomic_DNA"/>
</dbReference>
<accession>A0ABY7M3P2</accession>
<sequence>MINTNDFKTGQTIKLKNKIYQIIEFLHVKPGKGSAFVRSKLKNIKTGDIIEHIFNADTKVEAGLINKIKLKLSYVSDNTYFFINMLNYEQIEISKEKIENILNYLTEDIDVEAILNENQEILSITVPDKISLKIIKTDISIQNNNLKKNNNFKKATLETGLIIKVPIFISEGEKVVINTNTNTYLYRDTTNK</sequence>
<evidence type="ECO:0000256" key="5">
    <source>
        <dbReference type="ARBA" id="ARBA00022768"/>
    </source>
</evidence>
<dbReference type="SUPFAM" id="SSF50104">
    <property type="entry name" value="Translation proteins SH3-like domain"/>
    <property type="match status" value="1"/>
</dbReference>
<dbReference type="Gene3D" id="2.30.30.30">
    <property type="match status" value="1"/>
</dbReference>
<evidence type="ECO:0000256" key="9">
    <source>
        <dbReference type="NCBIfam" id="TIGR00038"/>
    </source>
</evidence>
<dbReference type="InterPro" id="IPR001059">
    <property type="entry name" value="Transl_elong_P/YeiP_cen"/>
</dbReference>
<keyword evidence="5 8" id="KW-0251">Elongation factor</keyword>
<evidence type="ECO:0000256" key="2">
    <source>
        <dbReference type="ARBA" id="ARBA00004815"/>
    </source>
</evidence>
<dbReference type="SMART" id="SM00841">
    <property type="entry name" value="Elong-fact-P_C"/>
    <property type="match status" value="1"/>
</dbReference>
<dbReference type="PANTHER" id="PTHR30053:SF12">
    <property type="entry name" value="ELONGATION FACTOR P (EF-P) FAMILY PROTEIN"/>
    <property type="match status" value="1"/>
</dbReference>
<keyword evidence="6 8" id="KW-0648">Protein biosynthesis</keyword>
<comment type="function">
    <text evidence="7 8">Involved in peptide bond synthesis. Stimulates efficient translation and peptide-bond synthesis on native or reconstituted 70S ribosomes in vitro. Probably functions indirectly by altering the affinity of the ribosome for aminoacyl-tRNA, thus increasing their reactivity as acceptors for peptidyl transferase.</text>
</comment>
<evidence type="ECO:0000256" key="3">
    <source>
        <dbReference type="ARBA" id="ARBA00009479"/>
    </source>
</evidence>
<evidence type="ECO:0000256" key="8">
    <source>
        <dbReference type="HAMAP-Rule" id="MF_00141"/>
    </source>
</evidence>
<dbReference type="NCBIfam" id="NF001810">
    <property type="entry name" value="PRK00529.1"/>
    <property type="match status" value="1"/>
</dbReference>
<evidence type="ECO:0000259" key="12">
    <source>
        <dbReference type="SMART" id="SM01185"/>
    </source>
</evidence>
<dbReference type="SUPFAM" id="SSF50249">
    <property type="entry name" value="Nucleic acid-binding proteins"/>
    <property type="match status" value="2"/>
</dbReference>
<keyword evidence="14" id="KW-1185">Reference proteome</keyword>
<name>A0ABY7M3P2_9MOLU</name>
<dbReference type="InterPro" id="IPR011768">
    <property type="entry name" value="Transl_elongation_fac_P"/>
</dbReference>
<dbReference type="PROSITE" id="PS01275">
    <property type="entry name" value="EFP"/>
    <property type="match status" value="1"/>
</dbReference>
<evidence type="ECO:0000256" key="1">
    <source>
        <dbReference type="ARBA" id="ARBA00004496"/>
    </source>
</evidence>
<dbReference type="Gene3D" id="2.40.50.140">
    <property type="entry name" value="Nucleic acid-binding proteins"/>
    <property type="match status" value="2"/>
</dbReference>
<dbReference type="InterPro" id="IPR013185">
    <property type="entry name" value="Transl_elong_KOW-like"/>
</dbReference>
<dbReference type="Pfam" id="PF08207">
    <property type="entry name" value="EFP_N"/>
    <property type="match status" value="1"/>
</dbReference>
<dbReference type="Proteomes" id="UP001210120">
    <property type="component" value="Chromosome"/>
</dbReference>
<feature type="domain" description="Elongation factor P C-terminal" evidence="11">
    <location>
        <begin position="130"/>
        <end position="187"/>
    </location>
</feature>
<dbReference type="NCBIfam" id="TIGR00038">
    <property type="entry name" value="efp"/>
    <property type="match status" value="1"/>
</dbReference>
<dbReference type="InterPro" id="IPR014722">
    <property type="entry name" value="Rib_uL2_dom2"/>
</dbReference>
<dbReference type="Pfam" id="PF01132">
    <property type="entry name" value="EFP"/>
    <property type="match status" value="1"/>
</dbReference>
<dbReference type="PIRSF" id="PIRSF005901">
    <property type="entry name" value="EF-P"/>
    <property type="match status" value="1"/>
</dbReference>
<dbReference type="HAMAP" id="MF_00141">
    <property type="entry name" value="EF_P"/>
    <property type="match status" value="1"/>
</dbReference>
<dbReference type="InterPro" id="IPR008991">
    <property type="entry name" value="Translation_prot_SH3-like_sf"/>
</dbReference>
<comment type="pathway">
    <text evidence="2 8">Protein biosynthesis; polypeptide chain elongation.</text>
</comment>
<evidence type="ECO:0000256" key="10">
    <source>
        <dbReference type="RuleBase" id="RU004389"/>
    </source>
</evidence>